<keyword evidence="1" id="KW-0472">Membrane</keyword>
<evidence type="ECO:0000256" key="2">
    <source>
        <dbReference type="SAM" id="SignalP"/>
    </source>
</evidence>
<feature type="chain" id="PRO_5040432121" evidence="2">
    <location>
        <begin position="29"/>
        <end position="112"/>
    </location>
</feature>
<dbReference type="EMBL" id="AIMD01000049">
    <property type="protein sequence ID" value="EJF93030.1"/>
    <property type="molecule type" value="Genomic_DNA"/>
</dbReference>
<comment type="caution">
    <text evidence="3">The sequence shown here is derived from an EMBL/GenBank/DDBJ whole genome shotgun (WGS) entry which is preliminary data.</text>
</comment>
<sequence length="112" mass="12220">MVKVFKNYVLSILIATAFSLSQVANVNANYLKNSSQQEASSVFAAKQKAISMATLYIPSLNYEVGNKTTFEGKVEKVVEPLTVGMGIMIAGYAVSFISSIIGWIKDIVLMFK</sequence>
<evidence type="ECO:0000313" key="4">
    <source>
        <dbReference type="Proteomes" id="UP000002648"/>
    </source>
</evidence>
<keyword evidence="1" id="KW-1133">Transmembrane helix</keyword>
<feature type="transmembrane region" description="Helical" evidence="1">
    <location>
        <begin position="83"/>
        <end position="104"/>
    </location>
</feature>
<organism evidence="3 4">
    <name type="scientific">Bartonella taylorii 8TBB</name>
    <dbReference type="NCBI Taxonomy" id="1094560"/>
    <lineage>
        <taxon>Bacteria</taxon>
        <taxon>Pseudomonadati</taxon>
        <taxon>Pseudomonadota</taxon>
        <taxon>Alphaproteobacteria</taxon>
        <taxon>Hyphomicrobiales</taxon>
        <taxon>Bartonellaceae</taxon>
        <taxon>Bartonella</taxon>
    </lineage>
</organism>
<evidence type="ECO:0000313" key="3">
    <source>
        <dbReference type="EMBL" id="EJF93030.1"/>
    </source>
</evidence>
<reference evidence="3 4" key="1">
    <citation type="submission" date="2012-03" db="EMBL/GenBank/DDBJ databases">
        <title>The Genome Sequence of Bartonella taylorii 8TBB.</title>
        <authorList>
            <consortium name="The Broad Institute Genome Sequencing Platform"/>
            <consortium name="The Broad Institute Genome Sequencing Center for Infectious Disease"/>
            <person name="Feldgarden M."/>
            <person name="Kirby J."/>
            <person name="Kosoy M."/>
            <person name="Birtles R."/>
            <person name="Probert W.S."/>
            <person name="Chiaraviglio L."/>
            <person name="Young S.K."/>
            <person name="Zeng Q."/>
            <person name="Gargeya S."/>
            <person name="Fitzgerald M."/>
            <person name="Haas B."/>
            <person name="Abouelleil A."/>
            <person name="Alvarado L."/>
            <person name="Arachchi H.M."/>
            <person name="Berlin A."/>
            <person name="Chapman S.B."/>
            <person name="Gearin G."/>
            <person name="Goldberg J."/>
            <person name="Griggs A."/>
            <person name="Gujja S."/>
            <person name="Hansen M."/>
            <person name="Heiman D."/>
            <person name="Howarth C."/>
            <person name="Larimer J."/>
            <person name="Lui A."/>
            <person name="MacDonald P.J.P."/>
            <person name="McCowen C."/>
            <person name="Montmayeur A."/>
            <person name="Murphy C."/>
            <person name="Neiman D."/>
            <person name="Pearson M."/>
            <person name="Priest M."/>
            <person name="Roberts A."/>
            <person name="Saif S."/>
            <person name="Shea T."/>
            <person name="Sisk P."/>
            <person name="Stolte C."/>
            <person name="Sykes S."/>
            <person name="Wortman J."/>
            <person name="Nusbaum C."/>
            <person name="Birren B."/>
        </authorList>
    </citation>
    <scope>NUCLEOTIDE SEQUENCE [LARGE SCALE GENOMIC DNA]</scope>
    <source>
        <strain evidence="3 4">8TBB</strain>
    </source>
</reference>
<accession>A0A9P2W288</accession>
<keyword evidence="4" id="KW-1185">Reference proteome</keyword>
<dbReference type="AlphaFoldDB" id="A0A9P2W288"/>
<feature type="signal peptide" evidence="2">
    <location>
        <begin position="1"/>
        <end position="28"/>
    </location>
</feature>
<proteinExistence type="predicted"/>
<keyword evidence="2" id="KW-0732">Signal</keyword>
<dbReference type="OrthoDB" id="7923606at2"/>
<keyword evidence="1" id="KW-0812">Transmembrane</keyword>
<evidence type="ECO:0000256" key="1">
    <source>
        <dbReference type="SAM" id="Phobius"/>
    </source>
</evidence>
<dbReference type="RefSeq" id="WP_004860861.1">
    <property type="nucleotide sequence ID" value="NZ_JH725053.1"/>
</dbReference>
<dbReference type="Proteomes" id="UP000002648">
    <property type="component" value="Unassembled WGS sequence"/>
</dbReference>
<name>A0A9P2W288_BARTA</name>
<gene>
    <name evidence="3" type="ORF">ME9_01472</name>
</gene>
<protein>
    <submittedName>
        <fullName evidence="3">Uncharacterized protein</fullName>
    </submittedName>
</protein>